<reference evidence="5" key="1">
    <citation type="submission" date="2020-11" db="EMBL/GenBank/DDBJ databases">
        <authorList>
            <consortium name="DOE Joint Genome Institute"/>
            <person name="Ahrendt S."/>
            <person name="Riley R."/>
            <person name="Andreopoulos W."/>
            <person name="Labutti K."/>
            <person name="Pangilinan J."/>
            <person name="Ruiz-Duenas F.J."/>
            <person name="Barrasa J.M."/>
            <person name="Sanchez-Garcia M."/>
            <person name="Camarero S."/>
            <person name="Miyauchi S."/>
            <person name="Serrano A."/>
            <person name="Linde D."/>
            <person name="Babiker R."/>
            <person name="Drula E."/>
            <person name="Ayuso-Fernandez I."/>
            <person name="Pacheco R."/>
            <person name="Padilla G."/>
            <person name="Ferreira P."/>
            <person name="Barriuso J."/>
            <person name="Kellner H."/>
            <person name="Castanera R."/>
            <person name="Alfaro M."/>
            <person name="Ramirez L."/>
            <person name="Pisabarro A.G."/>
            <person name="Kuo A."/>
            <person name="Tritt A."/>
            <person name="Lipzen A."/>
            <person name="He G."/>
            <person name="Yan M."/>
            <person name="Ng V."/>
            <person name="Cullen D."/>
            <person name="Martin F."/>
            <person name="Rosso M.-N."/>
            <person name="Henrissat B."/>
            <person name="Hibbett D."/>
            <person name="Martinez A.T."/>
            <person name="Grigoriev I.V."/>
        </authorList>
    </citation>
    <scope>NUCLEOTIDE SEQUENCE</scope>
    <source>
        <strain evidence="5">CBS 506.95</strain>
    </source>
</reference>
<dbReference type="EMBL" id="MU157831">
    <property type="protein sequence ID" value="KAF9532518.1"/>
    <property type="molecule type" value="Genomic_DNA"/>
</dbReference>
<dbReference type="GO" id="GO:0000407">
    <property type="term" value="C:phagophore assembly site"/>
    <property type="evidence" value="ECO:0007669"/>
    <property type="project" value="TreeGrafter"/>
</dbReference>
<proteinExistence type="inferred from homology"/>
<evidence type="ECO:0000256" key="3">
    <source>
        <dbReference type="RuleBase" id="RU361214"/>
    </source>
</evidence>
<dbReference type="GO" id="GO:0034727">
    <property type="term" value="P:piecemeal microautophagy of the nucleus"/>
    <property type="evidence" value="ECO:0007669"/>
    <property type="project" value="TreeGrafter"/>
</dbReference>
<feature type="domain" description="Autophagy-related protein 13 N-terminal" evidence="4">
    <location>
        <begin position="16"/>
        <end position="190"/>
    </location>
</feature>
<dbReference type="OrthoDB" id="70161at2759"/>
<comment type="caution">
    <text evidence="5">The sequence shown here is derived from an EMBL/GenBank/DDBJ whole genome shotgun (WGS) entry which is preliminary data.</text>
</comment>
<dbReference type="InterPro" id="IPR040182">
    <property type="entry name" value="ATG13"/>
</dbReference>
<evidence type="ECO:0000259" key="4">
    <source>
        <dbReference type="Pfam" id="PF10033"/>
    </source>
</evidence>
<dbReference type="GO" id="GO:0034497">
    <property type="term" value="P:protein localization to phagophore assembly site"/>
    <property type="evidence" value="ECO:0007669"/>
    <property type="project" value="TreeGrafter"/>
</dbReference>
<dbReference type="GO" id="GO:1990316">
    <property type="term" value="C:Atg1/ULK1 kinase complex"/>
    <property type="evidence" value="ECO:0007669"/>
    <property type="project" value="InterPro"/>
</dbReference>
<comment type="similarity">
    <text evidence="1 3">Belongs to the ATG13 family. Fungi subfamily.</text>
</comment>
<organism evidence="5 6">
    <name type="scientific">Crepidotus variabilis</name>
    <dbReference type="NCBI Taxonomy" id="179855"/>
    <lineage>
        <taxon>Eukaryota</taxon>
        <taxon>Fungi</taxon>
        <taxon>Dikarya</taxon>
        <taxon>Basidiomycota</taxon>
        <taxon>Agaricomycotina</taxon>
        <taxon>Agaricomycetes</taxon>
        <taxon>Agaricomycetidae</taxon>
        <taxon>Agaricales</taxon>
        <taxon>Agaricineae</taxon>
        <taxon>Crepidotaceae</taxon>
        <taxon>Crepidotus</taxon>
    </lineage>
</organism>
<dbReference type="PANTHER" id="PTHR13430:SF4">
    <property type="entry name" value="AUTOPHAGY-RELATED PROTEIN 13"/>
    <property type="match status" value="1"/>
</dbReference>
<evidence type="ECO:0000256" key="2">
    <source>
        <dbReference type="ARBA" id="ARBA00023006"/>
    </source>
</evidence>
<dbReference type="Proteomes" id="UP000807306">
    <property type="component" value="Unassembled WGS sequence"/>
</dbReference>
<name>A0A9P6JU25_9AGAR</name>
<gene>
    <name evidence="5" type="ORF">CPB83DRAFT_625651</name>
</gene>
<evidence type="ECO:0000313" key="5">
    <source>
        <dbReference type="EMBL" id="KAF9532518.1"/>
    </source>
</evidence>
<evidence type="ECO:0000256" key="1">
    <source>
        <dbReference type="ARBA" id="ARBA00005246"/>
    </source>
</evidence>
<dbReference type="Gene3D" id="3.30.900.10">
    <property type="entry name" value="HORMA domain"/>
    <property type="match status" value="1"/>
</dbReference>
<protein>
    <recommendedName>
        <fullName evidence="3">Autophagy-related protein 13</fullName>
    </recommendedName>
</protein>
<keyword evidence="6" id="KW-1185">Reference proteome</keyword>
<dbReference type="Pfam" id="PF10033">
    <property type="entry name" value="ATG13"/>
    <property type="match status" value="1"/>
</dbReference>
<dbReference type="AlphaFoldDB" id="A0A9P6JU25"/>
<dbReference type="GO" id="GO:0005829">
    <property type="term" value="C:cytosol"/>
    <property type="evidence" value="ECO:0007669"/>
    <property type="project" value="TreeGrafter"/>
</dbReference>
<dbReference type="PANTHER" id="PTHR13430">
    <property type="match status" value="1"/>
</dbReference>
<sequence>MTDAQMTDRADQLSLHLYSKLFYLLNEARSTDVKIDENRGLKIDKWFCIETPTSDLFSKGLQEPYRNISKYLSESSNPPLLEIDVVLEIPELDDRISVDTSEIRFEPKPRLVVLEKWKIECIQDFQRSRANIMEDADLSVPMFCKNGMMLFRGIFSLLRLLPAWKLYQDVPKRTQRLLTPENMDMKLRLVFPGSEQDDLKRFRFEDTPSFTPSSP</sequence>
<evidence type="ECO:0000313" key="6">
    <source>
        <dbReference type="Proteomes" id="UP000807306"/>
    </source>
</evidence>
<accession>A0A9P6JU25</accession>
<dbReference type="InterPro" id="IPR036570">
    <property type="entry name" value="HORMA_dom_sf"/>
</dbReference>
<dbReference type="InterPro" id="IPR018731">
    <property type="entry name" value="Atg13_N"/>
</dbReference>
<dbReference type="GO" id="GO:0000423">
    <property type="term" value="P:mitophagy"/>
    <property type="evidence" value="ECO:0007669"/>
    <property type="project" value="TreeGrafter"/>
</dbReference>
<keyword evidence="2 3" id="KW-0072">Autophagy</keyword>